<dbReference type="EMBL" id="KE356561">
    <property type="protein sequence ID" value="ERG93723.1"/>
    <property type="molecule type" value="Genomic_DNA"/>
</dbReference>
<gene>
    <name evidence="3" type="ORF">J07HQW2_00156</name>
</gene>
<evidence type="ECO:0000256" key="2">
    <source>
        <dbReference type="SAM" id="Phobius"/>
    </source>
</evidence>
<dbReference type="AlphaFoldDB" id="U1NAS9"/>
<proteinExistence type="predicted"/>
<keyword evidence="2" id="KW-1133">Transmembrane helix</keyword>
<evidence type="ECO:0000256" key="1">
    <source>
        <dbReference type="SAM" id="MobiDB-lite"/>
    </source>
</evidence>
<keyword evidence="2" id="KW-0812">Transmembrane</keyword>
<feature type="compositionally biased region" description="Pro residues" evidence="1">
    <location>
        <begin position="61"/>
        <end position="71"/>
    </location>
</feature>
<dbReference type="RefSeq" id="WP_021053217.1">
    <property type="nucleotide sequence ID" value="NZ_KE356561.1"/>
</dbReference>
<keyword evidence="2" id="KW-0472">Membrane</keyword>
<accession>U1NAS9</accession>
<evidence type="ECO:0000313" key="4">
    <source>
        <dbReference type="Proteomes" id="UP000030710"/>
    </source>
</evidence>
<evidence type="ECO:0000313" key="3">
    <source>
        <dbReference type="EMBL" id="ERG93723.1"/>
    </source>
</evidence>
<dbReference type="HOGENOM" id="CLU_2152572_0_0_2"/>
<dbReference type="STRING" id="1238425.J07HQW2_00156"/>
<sequence length="111" mass="12615">MDWTRRDRRDTETTEFSSHGETGAHGPDHREYFSCQFGWNCDRSTEQYYDHDHDHDHTTPTPTPAPTPEPTPTRTFSPTPEPQEIDSPGFSISTALIAGFAILLTAYWVST</sequence>
<feature type="compositionally biased region" description="Basic and acidic residues" evidence="1">
    <location>
        <begin position="1"/>
        <end position="12"/>
    </location>
</feature>
<feature type="compositionally biased region" description="Basic and acidic residues" evidence="1">
    <location>
        <begin position="48"/>
        <end position="58"/>
    </location>
</feature>
<feature type="region of interest" description="Disordered" evidence="1">
    <location>
        <begin position="48"/>
        <end position="88"/>
    </location>
</feature>
<protein>
    <submittedName>
        <fullName evidence="3">Uncharacterized protein</fullName>
    </submittedName>
</protein>
<organism evidence="3 4">
    <name type="scientific">Haloquadratum walsbyi J07HQW2</name>
    <dbReference type="NCBI Taxonomy" id="1238425"/>
    <lineage>
        <taxon>Archaea</taxon>
        <taxon>Methanobacteriati</taxon>
        <taxon>Methanobacteriota</taxon>
        <taxon>Stenosarchaea group</taxon>
        <taxon>Halobacteria</taxon>
        <taxon>Halobacteriales</taxon>
        <taxon>Haloferacaceae</taxon>
        <taxon>Haloquadratum</taxon>
    </lineage>
</organism>
<reference evidence="3 4" key="1">
    <citation type="journal article" date="2013" name="PLoS ONE">
        <title>Assembly-driven community genomics of a hypersaline microbial ecosystem.</title>
        <authorList>
            <person name="Podell S."/>
            <person name="Ugalde J.A."/>
            <person name="Narasingarao P."/>
            <person name="Banfield J.F."/>
            <person name="Heidelberg K.B."/>
            <person name="Allen E.E."/>
        </authorList>
    </citation>
    <scope>NUCLEOTIDE SEQUENCE [LARGE SCALE GENOMIC DNA]</scope>
    <source>
        <strain evidence="4">J07HQW2</strain>
    </source>
</reference>
<feature type="region of interest" description="Disordered" evidence="1">
    <location>
        <begin position="1"/>
        <end position="29"/>
    </location>
</feature>
<dbReference type="Proteomes" id="UP000030710">
    <property type="component" value="Unassembled WGS sequence"/>
</dbReference>
<name>U1NAS9_9EURY</name>
<feature type="transmembrane region" description="Helical" evidence="2">
    <location>
        <begin position="90"/>
        <end position="109"/>
    </location>
</feature>